<evidence type="ECO:0000256" key="4">
    <source>
        <dbReference type="ARBA" id="ARBA00035104"/>
    </source>
</evidence>
<evidence type="ECO:0000313" key="7">
    <source>
        <dbReference type="EMBL" id="HEF65797.1"/>
    </source>
</evidence>
<dbReference type="InterPro" id="IPR020814">
    <property type="entry name" value="Ribosomal_S6_plastid/chlpt"/>
</dbReference>
<dbReference type="InterPro" id="IPR014717">
    <property type="entry name" value="Transl_elong_EF1B/ribsomal_bS6"/>
</dbReference>
<evidence type="ECO:0000256" key="5">
    <source>
        <dbReference type="ARBA" id="ARBA00035294"/>
    </source>
</evidence>
<keyword evidence="2 6" id="KW-0689">Ribosomal protein</keyword>
<dbReference type="GO" id="GO:0070181">
    <property type="term" value="F:small ribosomal subunit rRNA binding"/>
    <property type="evidence" value="ECO:0007669"/>
    <property type="project" value="TreeGrafter"/>
</dbReference>
<dbReference type="HAMAP" id="MF_00360">
    <property type="entry name" value="Ribosomal_bS6"/>
    <property type="match status" value="1"/>
</dbReference>
<evidence type="ECO:0000256" key="3">
    <source>
        <dbReference type="ARBA" id="ARBA00023274"/>
    </source>
</evidence>
<comment type="function">
    <text evidence="4 6">Binds together with bS18 to 16S ribosomal RNA.</text>
</comment>
<dbReference type="AlphaFoldDB" id="A0A7C2B261"/>
<gene>
    <name evidence="6 7" type="primary">rpsF</name>
    <name evidence="7" type="ORF">ENP47_09400</name>
</gene>
<dbReference type="SUPFAM" id="SSF54995">
    <property type="entry name" value="Ribosomal protein S6"/>
    <property type="match status" value="1"/>
</dbReference>
<dbReference type="CDD" id="cd00473">
    <property type="entry name" value="bS6"/>
    <property type="match status" value="1"/>
</dbReference>
<evidence type="ECO:0000256" key="2">
    <source>
        <dbReference type="ARBA" id="ARBA00022980"/>
    </source>
</evidence>
<comment type="similarity">
    <text evidence="1 6">Belongs to the bacterial ribosomal protein bS6 family.</text>
</comment>
<dbReference type="GO" id="GO:1990904">
    <property type="term" value="C:ribonucleoprotein complex"/>
    <property type="evidence" value="ECO:0007669"/>
    <property type="project" value="UniProtKB-KW"/>
</dbReference>
<dbReference type="GO" id="GO:0006412">
    <property type="term" value="P:translation"/>
    <property type="evidence" value="ECO:0007669"/>
    <property type="project" value="UniProtKB-UniRule"/>
</dbReference>
<dbReference type="Gene3D" id="3.30.70.60">
    <property type="match status" value="1"/>
</dbReference>
<dbReference type="PANTHER" id="PTHR21011:SF1">
    <property type="entry name" value="SMALL RIBOSOMAL SUBUNIT PROTEIN BS6M"/>
    <property type="match status" value="1"/>
</dbReference>
<dbReference type="EMBL" id="DSJL01000011">
    <property type="protein sequence ID" value="HEF65797.1"/>
    <property type="molecule type" value="Genomic_DNA"/>
</dbReference>
<proteinExistence type="inferred from homology"/>
<keyword evidence="3 6" id="KW-0687">Ribonucleoprotein</keyword>
<dbReference type="GO" id="GO:0005840">
    <property type="term" value="C:ribosome"/>
    <property type="evidence" value="ECO:0007669"/>
    <property type="project" value="UniProtKB-KW"/>
</dbReference>
<dbReference type="NCBIfam" id="TIGR00166">
    <property type="entry name" value="S6"/>
    <property type="match status" value="1"/>
</dbReference>
<evidence type="ECO:0000256" key="6">
    <source>
        <dbReference type="HAMAP-Rule" id="MF_00360"/>
    </source>
</evidence>
<reference evidence="7" key="1">
    <citation type="journal article" date="2020" name="mSystems">
        <title>Genome- and Community-Level Interaction Insights into Carbon Utilization and Element Cycling Functions of Hydrothermarchaeota in Hydrothermal Sediment.</title>
        <authorList>
            <person name="Zhou Z."/>
            <person name="Liu Y."/>
            <person name="Xu W."/>
            <person name="Pan J."/>
            <person name="Luo Z.H."/>
            <person name="Li M."/>
        </authorList>
    </citation>
    <scope>NUCLEOTIDE SEQUENCE [LARGE SCALE GENOMIC DNA]</scope>
    <source>
        <strain evidence="7">SpSt-222</strain>
    </source>
</reference>
<dbReference type="GO" id="GO:0005737">
    <property type="term" value="C:cytoplasm"/>
    <property type="evidence" value="ECO:0007669"/>
    <property type="project" value="UniProtKB-ARBA"/>
</dbReference>
<dbReference type="Pfam" id="PF01250">
    <property type="entry name" value="Ribosomal_S6"/>
    <property type="match status" value="1"/>
</dbReference>
<evidence type="ECO:0000256" key="1">
    <source>
        <dbReference type="ARBA" id="ARBA00009512"/>
    </source>
</evidence>
<dbReference type="PANTHER" id="PTHR21011">
    <property type="entry name" value="MITOCHONDRIAL 28S RIBOSOMAL PROTEIN S6"/>
    <property type="match status" value="1"/>
</dbReference>
<keyword evidence="6" id="KW-0694">RNA-binding</keyword>
<comment type="caution">
    <text evidence="7">The sequence shown here is derived from an EMBL/GenBank/DDBJ whole genome shotgun (WGS) entry which is preliminary data.</text>
</comment>
<accession>A0A7C2B261</accession>
<dbReference type="GO" id="GO:0003735">
    <property type="term" value="F:structural constituent of ribosome"/>
    <property type="evidence" value="ECO:0007669"/>
    <property type="project" value="InterPro"/>
</dbReference>
<keyword evidence="6" id="KW-0699">rRNA-binding</keyword>
<dbReference type="InterPro" id="IPR000529">
    <property type="entry name" value="Ribosomal_bS6"/>
</dbReference>
<dbReference type="InterPro" id="IPR035980">
    <property type="entry name" value="Ribosomal_bS6_sf"/>
</dbReference>
<sequence>MPRYEPEPRPYELMVLLRPDLAEERLDAAIERIRTTITDQGGTVTFEKRDTPWGRRRLAYPIQKFQEAIYVLFQLICPPSKAREIERELRLNEQVLRHLMVRMDE</sequence>
<organism evidence="7">
    <name type="scientific">Thermomicrobium roseum</name>
    <dbReference type="NCBI Taxonomy" id="500"/>
    <lineage>
        <taxon>Bacteria</taxon>
        <taxon>Pseudomonadati</taxon>
        <taxon>Thermomicrobiota</taxon>
        <taxon>Thermomicrobia</taxon>
        <taxon>Thermomicrobiales</taxon>
        <taxon>Thermomicrobiaceae</taxon>
        <taxon>Thermomicrobium</taxon>
    </lineage>
</organism>
<protein>
    <recommendedName>
        <fullName evidence="5 6">Small ribosomal subunit protein bS6</fullName>
    </recommendedName>
</protein>
<name>A0A7C2B261_THERO</name>